<dbReference type="InterPro" id="IPR044678">
    <property type="entry name" value="COR27/28"/>
</dbReference>
<feature type="region of interest" description="Disordered" evidence="1">
    <location>
        <begin position="217"/>
        <end position="241"/>
    </location>
</feature>
<organism evidence="2 3">
    <name type="scientific">Penstemon smallii</name>
    <dbReference type="NCBI Taxonomy" id="265156"/>
    <lineage>
        <taxon>Eukaryota</taxon>
        <taxon>Viridiplantae</taxon>
        <taxon>Streptophyta</taxon>
        <taxon>Embryophyta</taxon>
        <taxon>Tracheophyta</taxon>
        <taxon>Spermatophyta</taxon>
        <taxon>Magnoliopsida</taxon>
        <taxon>eudicotyledons</taxon>
        <taxon>Gunneridae</taxon>
        <taxon>Pentapetalae</taxon>
        <taxon>asterids</taxon>
        <taxon>lamiids</taxon>
        <taxon>Lamiales</taxon>
        <taxon>Plantaginaceae</taxon>
        <taxon>Cheloneae</taxon>
        <taxon>Penstemon</taxon>
    </lineage>
</organism>
<sequence length="241" mass="27087">MGFIQGNFRPEMPPSRSAASTGCVEELTRSNSNTSSLTAEICKDVSHRPDDCAAWTDERHNLYLNHLELSFVKQLHQSKALLMQCSDQHQMDINLSKKRLIDVRISSEQLTVFQNGCLQRIDYEKAEPLSHTSADSHIAVKSQLVSRFRHRGMLFSKGRHGKGIIPHGLATCSHHLSANSTYYGDLTREGTDQNFSDDDSQIKSNFVSQTKRVKTAYVESSSKDQDQIVPSRNSPPTDHIN</sequence>
<keyword evidence="3" id="KW-1185">Reference proteome</keyword>
<dbReference type="AlphaFoldDB" id="A0ABD3RMS8"/>
<name>A0ABD3RMS8_9LAMI</name>
<proteinExistence type="predicted"/>
<feature type="compositionally biased region" description="Polar residues" evidence="1">
    <location>
        <begin position="228"/>
        <end position="241"/>
    </location>
</feature>
<evidence type="ECO:0000313" key="2">
    <source>
        <dbReference type="EMBL" id="KAL3814233.1"/>
    </source>
</evidence>
<accession>A0ABD3RMS8</accession>
<dbReference type="Proteomes" id="UP001634393">
    <property type="component" value="Unassembled WGS sequence"/>
</dbReference>
<comment type="caution">
    <text evidence="2">The sequence shown here is derived from an EMBL/GenBank/DDBJ whole genome shotgun (WGS) entry which is preliminary data.</text>
</comment>
<dbReference type="PANTHER" id="PTHR33676">
    <property type="entry name" value="COLD REGULATED PROTEIN 27"/>
    <property type="match status" value="1"/>
</dbReference>
<evidence type="ECO:0000256" key="1">
    <source>
        <dbReference type="SAM" id="MobiDB-lite"/>
    </source>
</evidence>
<protein>
    <submittedName>
        <fullName evidence="2">Uncharacterized protein</fullName>
    </submittedName>
</protein>
<reference evidence="2 3" key="1">
    <citation type="submission" date="2024-12" db="EMBL/GenBank/DDBJ databases">
        <title>The unique morphological basis and parallel evolutionary history of personate flowers in Penstemon.</title>
        <authorList>
            <person name="Depatie T.H."/>
            <person name="Wessinger C.A."/>
        </authorList>
    </citation>
    <scope>NUCLEOTIDE SEQUENCE [LARGE SCALE GENOMIC DNA]</scope>
    <source>
        <strain evidence="2">WTNN_2</strain>
        <tissue evidence="2">Leaf</tissue>
    </source>
</reference>
<evidence type="ECO:0000313" key="3">
    <source>
        <dbReference type="Proteomes" id="UP001634393"/>
    </source>
</evidence>
<gene>
    <name evidence="2" type="ORF">ACJIZ3_015501</name>
</gene>
<dbReference type="EMBL" id="JBJXBP010000008">
    <property type="protein sequence ID" value="KAL3814233.1"/>
    <property type="molecule type" value="Genomic_DNA"/>
</dbReference>
<dbReference type="PANTHER" id="PTHR33676:SF14">
    <property type="match status" value="1"/>
</dbReference>
<feature type="region of interest" description="Disordered" evidence="1">
    <location>
        <begin position="1"/>
        <end position="21"/>
    </location>
</feature>